<evidence type="ECO:0000313" key="6">
    <source>
        <dbReference type="Proteomes" id="UP001310022"/>
    </source>
</evidence>
<dbReference type="InterPro" id="IPR036390">
    <property type="entry name" value="WH_DNA-bd_sf"/>
</dbReference>
<dbReference type="GO" id="GO:0003677">
    <property type="term" value="F:DNA binding"/>
    <property type="evidence" value="ECO:0007669"/>
    <property type="project" value="UniProtKB-KW"/>
</dbReference>
<keyword evidence="2" id="KW-0238">DNA-binding</keyword>
<gene>
    <name evidence="5" type="primary">dasR</name>
    <name evidence="5" type="ORF">PEDI_50340</name>
</gene>
<dbReference type="SUPFAM" id="SSF46785">
    <property type="entry name" value="Winged helix' DNA-binding domain"/>
    <property type="match status" value="1"/>
</dbReference>
<evidence type="ECO:0000313" key="5">
    <source>
        <dbReference type="EMBL" id="GJM64482.1"/>
    </source>
</evidence>
<dbReference type="AlphaFoldDB" id="A0AAN5AN59"/>
<dbReference type="SMART" id="SM00345">
    <property type="entry name" value="HTH_GNTR"/>
    <property type="match status" value="1"/>
</dbReference>
<feature type="domain" description="HTH gntR-type" evidence="4">
    <location>
        <begin position="6"/>
        <end position="75"/>
    </location>
</feature>
<dbReference type="GO" id="GO:0045892">
    <property type="term" value="P:negative regulation of DNA-templated transcription"/>
    <property type="evidence" value="ECO:0007669"/>
    <property type="project" value="TreeGrafter"/>
</dbReference>
<evidence type="ECO:0000259" key="4">
    <source>
        <dbReference type="PROSITE" id="PS50949"/>
    </source>
</evidence>
<protein>
    <submittedName>
        <fullName evidence="5">GntR family transcriptional regulator</fullName>
    </submittedName>
</protein>
<dbReference type="CDD" id="cd07377">
    <property type="entry name" value="WHTH_GntR"/>
    <property type="match status" value="1"/>
</dbReference>
<dbReference type="PRINTS" id="PR00035">
    <property type="entry name" value="HTHGNTR"/>
</dbReference>
<dbReference type="RefSeq" id="WP_338239544.1">
    <property type="nucleotide sequence ID" value="NZ_BQKE01000005.1"/>
</dbReference>
<dbReference type="GO" id="GO:0003700">
    <property type="term" value="F:DNA-binding transcription factor activity"/>
    <property type="evidence" value="ECO:0007669"/>
    <property type="project" value="InterPro"/>
</dbReference>
<dbReference type="EMBL" id="BQKE01000005">
    <property type="protein sequence ID" value="GJM64482.1"/>
    <property type="molecule type" value="Genomic_DNA"/>
</dbReference>
<dbReference type="InterPro" id="IPR000524">
    <property type="entry name" value="Tscrpt_reg_HTH_GntR"/>
</dbReference>
<evidence type="ECO:0000256" key="2">
    <source>
        <dbReference type="ARBA" id="ARBA00023125"/>
    </source>
</evidence>
<reference evidence="5 6" key="1">
    <citation type="submission" date="2021-12" db="EMBL/GenBank/DDBJ databases">
        <title>Genome sequencing of bacteria with rrn-lacking chromosome and rrn-plasmid.</title>
        <authorList>
            <person name="Anda M."/>
            <person name="Iwasaki W."/>
        </authorList>
    </citation>
    <scope>NUCLEOTIDE SEQUENCE [LARGE SCALE GENOMIC DNA]</scope>
    <source>
        <strain evidence="5 6">NBRC 15940</strain>
    </source>
</reference>
<dbReference type="Pfam" id="PF00392">
    <property type="entry name" value="GntR"/>
    <property type="match status" value="1"/>
</dbReference>
<dbReference type="Gene3D" id="1.10.10.10">
    <property type="entry name" value="Winged helix-like DNA-binding domain superfamily/Winged helix DNA-binding domain"/>
    <property type="match status" value="1"/>
</dbReference>
<dbReference type="Proteomes" id="UP001310022">
    <property type="component" value="Unassembled WGS sequence"/>
</dbReference>
<evidence type="ECO:0000256" key="3">
    <source>
        <dbReference type="ARBA" id="ARBA00023163"/>
    </source>
</evidence>
<dbReference type="SUPFAM" id="SSF64288">
    <property type="entry name" value="Chorismate lyase-like"/>
    <property type="match status" value="1"/>
</dbReference>
<dbReference type="InterPro" id="IPR028978">
    <property type="entry name" value="Chorismate_lyase_/UTRA_dom_sf"/>
</dbReference>
<proteinExistence type="predicted"/>
<comment type="caution">
    <text evidence="5">The sequence shown here is derived from an EMBL/GenBank/DDBJ whole genome shotgun (WGS) entry which is preliminary data.</text>
</comment>
<accession>A0AAN5AN59</accession>
<name>A0AAN5AN59_9BACT</name>
<evidence type="ECO:0000256" key="1">
    <source>
        <dbReference type="ARBA" id="ARBA00023015"/>
    </source>
</evidence>
<dbReference type="Pfam" id="PF07702">
    <property type="entry name" value="UTRA"/>
    <property type="match status" value="1"/>
</dbReference>
<keyword evidence="1" id="KW-0805">Transcription regulation</keyword>
<keyword evidence="3" id="KW-0804">Transcription</keyword>
<dbReference type="PANTHER" id="PTHR44846:SF1">
    <property type="entry name" value="MANNOSYL-D-GLYCERATE TRANSPORT_METABOLISM SYSTEM REPRESSOR MNGR-RELATED"/>
    <property type="match status" value="1"/>
</dbReference>
<sequence length="237" mass="26973">MEQAKQYTSELITKDLSRQITEKQFEIGAHLPTEKELCEQYQCSRMTVRRALQTLTDQGLIVRHRGKRSKVVRNRKTVGLLSLQGFSELSKKLNVDQWTDLLSATQWVEIPADLKTLFEEANEFDSVIGVFRKRGMDKEAVMIEHTYIAGMEMTEADIPDFSTTSIFQFLDHACGVEIMKVNQAFQAIACTAEIAAHLEVSVGFPILRVDRVLHTNDPNVVLFSTVYCKTEHFLISV</sequence>
<dbReference type="Gene3D" id="3.40.1410.10">
    <property type="entry name" value="Chorismate lyase-like"/>
    <property type="match status" value="1"/>
</dbReference>
<dbReference type="PROSITE" id="PS50949">
    <property type="entry name" value="HTH_GNTR"/>
    <property type="match status" value="1"/>
</dbReference>
<dbReference type="SMART" id="SM00866">
    <property type="entry name" value="UTRA"/>
    <property type="match status" value="1"/>
</dbReference>
<dbReference type="InterPro" id="IPR011663">
    <property type="entry name" value="UTRA"/>
</dbReference>
<dbReference type="InterPro" id="IPR050679">
    <property type="entry name" value="Bact_HTH_transcr_reg"/>
</dbReference>
<organism evidence="5 6">
    <name type="scientific">Persicobacter diffluens</name>
    <dbReference type="NCBI Taxonomy" id="981"/>
    <lineage>
        <taxon>Bacteria</taxon>
        <taxon>Pseudomonadati</taxon>
        <taxon>Bacteroidota</taxon>
        <taxon>Cytophagia</taxon>
        <taxon>Cytophagales</taxon>
        <taxon>Persicobacteraceae</taxon>
        <taxon>Persicobacter</taxon>
    </lineage>
</organism>
<dbReference type="PANTHER" id="PTHR44846">
    <property type="entry name" value="MANNOSYL-D-GLYCERATE TRANSPORT/METABOLISM SYSTEM REPRESSOR MNGR-RELATED"/>
    <property type="match status" value="1"/>
</dbReference>
<keyword evidence="6" id="KW-1185">Reference proteome</keyword>
<dbReference type="InterPro" id="IPR036388">
    <property type="entry name" value="WH-like_DNA-bd_sf"/>
</dbReference>